<proteinExistence type="predicted"/>
<gene>
    <name evidence="1" type="ORF">HMP0721_0631</name>
</gene>
<organism evidence="1 2">
    <name type="scientific">Pseudoramibacter alactolyticus ATCC 23263</name>
    <dbReference type="NCBI Taxonomy" id="887929"/>
    <lineage>
        <taxon>Bacteria</taxon>
        <taxon>Bacillati</taxon>
        <taxon>Bacillota</taxon>
        <taxon>Clostridia</taxon>
        <taxon>Eubacteriales</taxon>
        <taxon>Eubacteriaceae</taxon>
        <taxon>Pseudoramibacter</taxon>
    </lineage>
</organism>
<evidence type="ECO:0000313" key="2">
    <source>
        <dbReference type="Proteomes" id="UP000004754"/>
    </source>
</evidence>
<dbReference type="STRING" id="887929.HMP0721_0631"/>
<sequence>MIENAIALIALMMVYDDTAIMRGQFLWFKSKGQSRTVHKNQCVIVISHVAIKAVDFWQPGKLLLHWRLYIIIDFFTTFFQPQSQSNGGTNSIAIRFLMSHDQKTIMSFQIICNFL</sequence>
<accession>E6MF48</accession>
<dbReference type="AlphaFoldDB" id="E6MF48"/>
<reference evidence="1 2" key="1">
    <citation type="submission" date="2010-12" db="EMBL/GenBank/DDBJ databases">
        <authorList>
            <person name="Muzny D."/>
            <person name="Qin X."/>
            <person name="Deng J."/>
            <person name="Jiang H."/>
            <person name="Liu Y."/>
            <person name="Qu J."/>
            <person name="Song X.-Z."/>
            <person name="Zhang L."/>
            <person name="Thornton R."/>
            <person name="Coyle M."/>
            <person name="Francisco L."/>
            <person name="Jackson L."/>
            <person name="Javaid M."/>
            <person name="Korchina V."/>
            <person name="Kovar C."/>
            <person name="Mata R."/>
            <person name="Mathew T."/>
            <person name="Ngo R."/>
            <person name="Nguyen L."/>
            <person name="Nguyen N."/>
            <person name="Okwuonu G."/>
            <person name="Ongeri F."/>
            <person name="Pham C."/>
            <person name="Simmons D."/>
            <person name="Wilczek-Boney K."/>
            <person name="Hale W."/>
            <person name="Jakkamsetti A."/>
            <person name="Pham P."/>
            <person name="Ruth R."/>
            <person name="San Lucas F."/>
            <person name="Warren J."/>
            <person name="Zhang J."/>
            <person name="Zhao Z."/>
            <person name="Zhou C."/>
            <person name="Zhu D."/>
            <person name="Lee S."/>
            <person name="Bess C."/>
            <person name="Blankenburg K."/>
            <person name="Forbes L."/>
            <person name="Fu Q."/>
            <person name="Gubbala S."/>
            <person name="Hirani K."/>
            <person name="Jayaseelan J.C."/>
            <person name="Lara F."/>
            <person name="Munidasa M."/>
            <person name="Palculict T."/>
            <person name="Patil S."/>
            <person name="Pu L.-L."/>
            <person name="Saada N."/>
            <person name="Tang L."/>
            <person name="Weissenberger G."/>
            <person name="Zhu Y."/>
            <person name="Hemphill L."/>
            <person name="Shang Y."/>
            <person name="Youmans B."/>
            <person name="Ayvaz T."/>
            <person name="Ross M."/>
            <person name="Santibanez J."/>
            <person name="Aqrawi P."/>
            <person name="Gross S."/>
            <person name="Joshi V."/>
            <person name="Fowler G."/>
            <person name="Nazareth L."/>
            <person name="Reid J."/>
            <person name="Worley K."/>
            <person name="Petrosino J."/>
            <person name="Highlander S."/>
            <person name="Gibbs R."/>
        </authorList>
    </citation>
    <scope>NUCLEOTIDE SEQUENCE [LARGE SCALE GENOMIC DNA]</scope>
    <source>
        <strain evidence="1 2">ATCC 23263</strain>
    </source>
</reference>
<keyword evidence="2" id="KW-1185">Reference proteome</keyword>
<dbReference type="Proteomes" id="UP000004754">
    <property type="component" value="Unassembled WGS sequence"/>
</dbReference>
<protein>
    <submittedName>
        <fullName evidence="1">Uncharacterized protein</fullName>
    </submittedName>
</protein>
<name>E6MF48_9FIRM</name>
<dbReference type="HOGENOM" id="CLU_2106872_0_0_9"/>
<dbReference type="EMBL" id="AEQN01000011">
    <property type="protein sequence ID" value="EFV02208.1"/>
    <property type="molecule type" value="Genomic_DNA"/>
</dbReference>
<comment type="caution">
    <text evidence="1">The sequence shown here is derived from an EMBL/GenBank/DDBJ whole genome shotgun (WGS) entry which is preliminary data.</text>
</comment>
<evidence type="ECO:0000313" key="1">
    <source>
        <dbReference type="EMBL" id="EFV02208.1"/>
    </source>
</evidence>